<evidence type="ECO:0000256" key="4">
    <source>
        <dbReference type="ARBA" id="ARBA00023002"/>
    </source>
</evidence>
<feature type="binding site" evidence="5">
    <location>
        <position position="154"/>
    </location>
    <ligand>
        <name>Mo-molybdopterin</name>
        <dbReference type="ChEBI" id="CHEBI:71302"/>
    </ligand>
</feature>
<feature type="binding site" evidence="5">
    <location>
        <begin position="218"/>
        <end position="220"/>
    </location>
    <ligand>
        <name>Mo-molybdopterin</name>
        <dbReference type="ChEBI" id="CHEBI:71302"/>
    </ligand>
</feature>
<keyword evidence="1 5" id="KW-0500">Molybdenum</keyword>
<keyword evidence="2 5" id="KW-0479">Metal-binding</keyword>
<comment type="caution">
    <text evidence="8">The sequence shown here is derived from an EMBL/GenBank/DDBJ whole genome shotgun (WGS) entry which is preliminary data.</text>
</comment>
<reference evidence="9" key="1">
    <citation type="journal article" date="2019" name="Int. J. Syst. Evol. Microbiol.">
        <title>The Global Catalogue of Microorganisms (GCM) 10K type strain sequencing project: providing services to taxonomists for standard genome sequencing and annotation.</title>
        <authorList>
            <consortium name="The Broad Institute Genomics Platform"/>
            <consortium name="The Broad Institute Genome Sequencing Center for Infectious Disease"/>
            <person name="Wu L."/>
            <person name="Ma J."/>
        </authorList>
    </citation>
    <scope>NUCLEOTIDE SEQUENCE [LARGE SCALE GENOMIC DNA]</scope>
    <source>
        <strain evidence="9">CGMCC 1.15772</strain>
    </source>
</reference>
<dbReference type="HAMAP" id="MF_01206">
    <property type="entry name" value="MsrP"/>
    <property type="match status" value="1"/>
</dbReference>
<dbReference type="RefSeq" id="WP_380082865.1">
    <property type="nucleotide sequence ID" value="NZ_JBHSWD010000001.1"/>
</dbReference>
<dbReference type="Gene3D" id="3.90.420.10">
    <property type="entry name" value="Oxidoreductase, molybdopterin-binding domain"/>
    <property type="match status" value="1"/>
</dbReference>
<evidence type="ECO:0000256" key="3">
    <source>
        <dbReference type="ARBA" id="ARBA00022729"/>
    </source>
</evidence>
<evidence type="ECO:0000259" key="7">
    <source>
        <dbReference type="Pfam" id="PF00174"/>
    </source>
</evidence>
<comment type="catalytic activity">
    <reaction evidence="5">
        <text>L-methionyl-[protein] + a quinone + H2O = L-methionyl-(S)-S-oxide-[protein] + a quinol</text>
        <dbReference type="Rhea" id="RHEA:51292"/>
        <dbReference type="Rhea" id="RHEA-COMP:12313"/>
        <dbReference type="Rhea" id="RHEA-COMP:12315"/>
        <dbReference type="ChEBI" id="CHEBI:15377"/>
        <dbReference type="ChEBI" id="CHEBI:16044"/>
        <dbReference type="ChEBI" id="CHEBI:24646"/>
        <dbReference type="ChEBI" id="CHEBI:44120"/>
        <dbReference type="ChEBI" id="CHEBI:132124"/>
    </reaction>
</comment>
<dbReference type="PANTHER" id="PTHR43032">
    <property type="entry name" value="PROTEIN-METHIONINE-SULFOXIDE REDUCTASE"/>
    <property type="match status" value="1"/>
</dbReference>
<comment type="function">
    <text evidence="5">Part of the MsrPQ system that repairs oxidized cell envelope proteins containing methionine sulfoxide residues (Met-O), using respiratory chain electrons. Thus protects these proteins from oxidative-stress damage caused by reactive species of oxygen and chlorine. MsrPQ is essential for the maintenance of envelope integrity under bleach stress, rescuing a wide series of structurally unrelated cell envelope proteins from methionine oxidation. The catalytic subunit MsrP is non-stereospecific, being able to reduce both (R-) and (S-) diastereoisomers of methionine sulfoxide.</text>
</comment>
<feature type="binding site" evidence="5">
    <location>
        <position position="207"/>
    </location>
    <ligand>
        <name>Mo-molybdopterin</name>
        <dbReference type="ChEBI" id="CHEBI:71302"/>
    </ligand>
</feature>
<dbReference type="Pfam" id="PF00174">
    <property type="entry name" value="Oxidored_molyb"/>
    <property type="match status" value="1"/>
</dbReference>
<evidence type="ECO:0000256" key="1">
    <source>
        <dbReference type="ARBA" id="ARBA00022505"/>
    </source>
</evidence>
<comment type="similarity">
    <text evidence="5">Belongs to the MsrP family.</text>
</comment>
<dbReference type="PANTHER" id="PTHR43032:SF3">
    <property type="entry name" value="PROTEIN-METHIONINE-SULFOXIDE REDUCTASE CATALYTIC SUBUNIT MSRP"/>
    <property type="match status" value="1"/>
</dbReference>
<dbReference type="EC" id="1.8.5.-" evidence="5"/>
<keyword evidence="3 5" id="KW-0732">Signal</keyword>
<dbReference type="InterPro" id="IPR000572">
    <property type="entry name" value="OxRdtase_Mopterin-bd_dom"/>
</dbReference>
<comment type="subunit">
    <text evidence="5">Heterodimer of a catalytic subunit (MsrP) and a heme-binding subunit (MsrQ).</text>
</comment>
<evidence type="ECO:0000313" key="8">
    <source>
        <dbReference type="EMBL" id="MFC6591855.1"/>
    </source>
</evidence>
<evidence type="ECO:0000256" key="6">
    <source>
        <dbReference type="SAM" id="MobiDB-lite"/>
    </source>
</evidence>
<feature type="binding site" evidence="5">
    <location>
        <position position="56"/>
    </location>
    <ligand>
        <name>Mo-molybdopterin</name>
        <dbReference type="ChEBI" id="CHEBI:71302"/>
    </ligand>
</feature>
<name>A0ABW1YBY6_9DEIO</name>
<dbReference type="GO" id="GO:0016491">
    <property type="term" value="F:oxidoreductase activity"/>
    <property type="evidence" value="ECO:0007669"/>
    <property type="project" value="UniProtKB-KW"/>
</dbReference>
<keyword evidence="9" id="KW-1185">Reference proteome</keyword>
<feature type="domain" description="Oxidoreductase molybdopterin-binding" evidence="7">
    <location>
        <begin position="82"/>
        <end position="236"/>
    </location>
</feature>
<dbReference type="InterPro" id="IPR036374">
    <property type="entry name" value="OxRdtase_Mopterin-bd_sf"/>
</dbReference>
<feature type="region of interest" description="Disordered" evidence="6">
    <location>
        <begin position="23"/>
        <end position="42"/>
    </location>
</feature>
<comment type="catalytic activity">
    <reaction evidence="5">
        <text>L-methionyl-[protein] + a quinone + H2O = L-methionyl-(R)-S-oxide-[protein] + a quinol</text>
        <dbReference type="Rhea" id="RHEA:51296"/>
        <dbReference type="Rhea" id="RHEA-COMP:12313"/>
        <dbReference type="Rhea" id="RHEA-COMP:12314"/>
        <dbReference type="ChEBI" id="CHEBI:15377"/>
        <dbReference type="ChEBI" id="CHEBI:16044"/>
        <dbReference type="ChEBI" id="CHEBI:24646"/>
        <dbReference type="ChEBI" id="CHEBI:45764"/>
        <dbReference type="ChEBI" id="CHEBI:132124"/>
    </reaction>
</comment>
<gene>
    <name evidence="5 8" type="primary">msrP</name>
    <name evidence="8" type="ORF">ACFP81_07430</name>
</gene>
<dbReference type="EMBL" id="JBHSWD010000001">
    <property type="protein sequence ID" value="MFC6591855.1"/>
    <property type="molecule type" value="Genomic_DNA"/>
</dbReference>
<evidence type="ECO:0000313" key="9">
    <source>
        <dbReference type="Proteomes" id="UP001596297"/>
    </source>
</evidence>
<keyword evidence="4 5" id="KW-0560">Oxidoreductase</keyword>
<dbReference type="InterPro" id="IPR022867">
    <property type="entry name" value="MsrP"/>
</dbReference>
<sequence>MSGQFIGTAAAFGSGLSLLSRRSEAPEPTGIDRSGPHQTDELGGLVTPFALATRYNNFYELGWGKGDPARHAEVLRSYIAAHEPWTVTFSGEVERPGTYDLATLLGWGELQERTYRLRCVEAWSMVMPWQGVLLGDVLRRVGYTSQARYVQLTSVFAPETLPGQRSASLDWPYVEGLRLDEALHPLTLLASGMYGEPLPAQNGAPLRLAVPWKYGFKWAKSVTHIALTREMPLTTWSVAAPHEYGFYANVNPDVDHPRWSQATERRLDGQGGGLMEARQETLPFNGYAEQVAGLYAGQDLRRDF</sequence>
<dbReference type="NCBIfam" id="NF003767">
    <property type="entry name" value="PRK05363.1"/>
    <property type="match status" value="1"/>
</dbReference>
<accession>A0ABW1YBY6</accession>
<dbReference type="Proteomes" id="UP001596297">
    <property type="component" value="Unassembled WGS sequence"/>
</dbReference>
<feature type="binding site" evidence="5">
    <location>
        <position position="119"/>
    </location>
    <ligand>
        <name>Mo-molybdopterin</name>
        <dbReference type="ChEBI" id="CHEBI:71302"/>
    </ligand>
    <ligandPart>
        <name>Mo</name>
        <dbReference type="ChEBI" id="CHEBI:28685"/>
    </ligandPart>
</feature>
<dbReference type="SUPFAM" id="SSF56524">
    <property type="entry name" value="Oxidoreductase molybdopterin-binding domain"/>
    <property type="match status" value="1"/>
</dbReference>
<proteinExistence type="inferred from homology"/>
<evidence type="ECO:0000256" key="2">
    <source>
        <dbReference type="ARBA" id="ARBA00022723"/>
    </source>
</evidence>
<comment type="cofactor">
    <cofactor evidence="5">
        <name>Mo-molybdopterin</name>
        <dbReference type="ChEBI" id="CHEBI:71302"/>
    </cofactor>
    <text evidence="5">Binds 1 Mo-molybdopterin (Mo-MPT) cofactor per subunit.</text>
</comment>
<organism evidence="8 9">
    <name type="scientific">Deinococcus lacus</name>
    <dbReference type="NCBI Taxonomy" id="392561"/>
    <lineage>
        <taxon>Bacteria</taxon>
        <taxon>Thermotogati</taxon>
        <taxon>Deinococcota</taxon>
        <taxon>Deinococci</taxon>
        <taxon>Deinococcales</taxon>
        <taxon>Deinococcaceae</taxon>
        <taxon>Deinococcus</taxon>
    </lineage>
</organism>
<feature type="binding site" evidence="5">
    <location>
        <begin position="59"/>
        <end position="60"/>
    </location>
    <ligand>
        <name>Mo-molybdopterin</name>
        <dbReference type="ChEBI" id="CHEBI:71302"/>
    </ligand>
</feature>
<protein>
    <recommendedName>
        <fullName evidence="5">Protein-methionine-sulfoxide reductase catalytic subunit MsrP</fullName>
        <ecNumber evidence="5">1.8.5.-</ecNumber>
    </recommendedName>
</protein>
<feature type="binding site" evidence="5">
    <location>
        <position position="202"/>
    </location>
    <ligand>
        <name>Mo-molybdopterin</name>
        <dbReference type="ChEBI" id="CHEBI:71302"/>
    </ligand>
</feature>
<evidence type="ECO:0000256" key="5">
    <source>
        <dbReference type="HAMAP-Rule" id="MF_01206"/>
    </source>
</evidence>